<dbReference type="EMBL" id="JH818444">
    <property type="protein sequence ID" value="EKC42011.1"/>
    <property type="molecule type" value="Genomic_DNA"/>
</dbReference>
<evidence type="ECO:0000256" key="2">
    <source>
        <dbReference type="ARBA" id="ARBA00004496"/>
    </source>
</evidence>
<comment type="subunit">
    <text evidence="20">May form homooligomers. Interacts with CREBBP/CBP, EED/WAIT1, EP300/P300, NCOA6/PRIP, PPARBP/PBP and SMN.</text>
</comment>
<keyword evidence="6" id="KW-0597">Phosphoprotein</keyword>
<dbReference type="InParanoid" id="K1S3L6"/>
<protein>
    <recommendedName>
        <fullName evidence="4">Trimethylguanosine synthase</fullName>
    </recommendedName>
    <alternativeName>
        <fullName evidence="18">Cap-specific guanine-N(2) methyltransferase</fullName>
    </alternativeName>
    <alternativeName>
        <fullName evidence="21">Nuclear receptor coactivator 6-interacting protein</fullName>
    </alternativeName>
    <alternativeName>
        <fullName evidence="22">PRIP-interacting protein with methyltransferase motif</fullName>
    </alternativeName>
</protein>
<evidence type="ECO:0000256" key="23">
    <source>
        <dbReference type="SAM" id="MobiDB-lite"/>
    </source>
</evidence>
<evidence type="ECO:0000256" key="1">
    <source>
        <dbReference type="ARBA" id="ARBA00004408"/>
    </source>
</evidence>
<dbReference type="PANTHER" id="PTHR14741:SF32">
    <property type="entry name" value="TRIMETHYLGUANOSINE SYNTHASE"/>
    <property type="match status" value="1"/>
</dbReference>
<keyword evidence="8" id="KW-0808">Transferase</keyword>
<evidence type="ECO:0000256" key="9">
    <source>
        <dbReference type="ARBA" id="ARBA00022691"/>
    </source>
</evidence>
<keyword evidence="11" id="KW-0804">Transcription</keyword>
<comment type="catalytic activity">
    <reaction evidence="17">
        <text>a 5'-end (N(7)-methyl 5'-triphosphoguanosine)-ribonucleoside in snRNA + S-adenosyl-L-methionine = a 5'-end (N(2),N(7)-dimethyl 5'-triphosphoguanosine)-ribonucleoside in snRNA + S-adenosyl-L-homocysteine + H(+)</text>
        <dbReference type="Rhea" id="RHEA:78471"/>
        <dbReference type="Rhea" id="RHEA-COMP:19085"/>
        <dbReference type="Rhea" id="RHEA-COMP:19087"/>
        <dbReference type="ChEBI" id="CHEBI:15378"/>
        <dbReference type="ChEBI" id="CHEBI:57856"/>
        <dbReference type="ChEBI" id="CHEBI:59789"/>
        <dbReference type="ChEBI" id="CHEBI:156461"/>
        <dbReference type="ChEBI" id="CHEBI:172880"/>
    </reaction>
    <physiologicalReaction direction="left-to-right" evidence="17">
        <dbReference type="Rhea" id="RHEA:78472"/>
    </physiologicalReaction>
</comment>
<evidence type="ECO:0000256" key="3">
    <source>
        <dbReference type="ARBA" id="ARBA00004604"/>
    </source>
</evidence>
<evidence type="ECO:0000256" key="22">
    <source>
        <dbReference type="ARBA" id="ARBA00081504"/>
    </source>
</evidence>
<evidence type="ECO:0000256" key="11">
    <source>
        <dbReference type="ARBA" id="ARBA00023163"/>
    </source>
</evidence>
<dbReference type="HOGENOM" id="CLU_029658_4_0_1"/>
<evidence type="ECO:0000256" key="15">
    <source>
        <dbReference type="ARBA" id="ARBA00048740"/>
    </source>
</evidence>
<comment type="catalytic activity">
    <reaction evidence="15">
        <text>a 5'-end (N(7)-methyl 5'-triphosphoguanosine)-ribonucleoside in snoRNA + S-adenosyl-L-methionine = a 5'-end (N(2),N(7)-dimethyl 5'-triphosphoguanosine)-ribonucleoside in snoRNA + S-adenosyl-L-homocysteine + H(+)</text>
        <dbReference type="Rhea" id="RHEA:78475"/>
        <dbReference type="Rhea" id="RHEA-COMP:19086"/>
        <dbReference type="Rhea" id="RHEA-COMP:19088"/>
        <dbReference type="ChEBI" id="CHEBI:15378"/>
        <dbReference type="ChEBI" id="CHEBI:57856"/>
        <dbReference type="ChEBI" id="CHEBI:59789"/>
        <dbReference type="ChEBI" id="CHEBI:156461"/>
        <dbReference type="ChEBI" id="CHEBI:172880"/>
    </reaction>
    <physiologicalReaction direction="left-to-right" evidence="15">
        <dbReference type="Rhea" id="RHEA:78476"/>
    </physiologicalReaction>
</comment>
<name>K1S3L6_MAGGI</name>
<evidence type="ECO:0000256" key="6">
    <source>
        <dbReference type="ARBA" id="ARBA00022553"/>
    </source>
</evidence>
<evidence type="ECO:0000256" key="21">
    <source>
        <dbReference type="ARBA" id="ARBA00079339"/>
    </source>
</evidence>
<accession>K1S3L6</accession>
<dbReference type="PANTHER" id="PTHR14741">
    <property type="entry name" value="S-ADENOSYLMETHIONINE-DEPENDENT METHYLTRANSFERASE RELATED"/>
    <property type="match status" value="1"/>
</dbReference>
<organism evidence="24">
    <name type="scientific">Magallana gigas</name>
    <name type="common">Pacific oyster</name>
    <name type="synonym">Crassostrea gigas</name>
    <dbReference type="NCBI Taxonomy" id="29159"/>
    <lineage>
        <taxon>Eukaryota</taxon>
        <taxon>Metazoa</taxon>
        <taxon>Spiralia</taxon>
        <taxon>Lophotrochozoa</taxon>
        <taxon>Mollusca</taxon>
        <taxon>Bivalvia</taxon>
        <taxon>Autobranchia</taxon>
        <taxon>Pteriomorphia</taxon>
        <taxon>Ostreida</taxon>
        <taxon>Ostreoidea</taxon>
        <taxon>Ostreidae</taxon>
        <taxon>Magallana</taxon>
    </lineage>
</organism>
<proteinExistence type="inferred from homology"/>
<comment type="subcellular location">
    <subcellularLocation>
        <location evidence="2">Cytoplasm</location>
    </subcellularLocation>
    <subcellularLocation>
        <location evidence="1">Nucleus</location>
        <location evidence="1">Cajal body</location>
    </subcellularLocation>
    <subcellularLocation>
        <location evidence="3">Nucleus</location>
        <location evidence="3">Nucleolus</location>
    </subcellularLocation>
</comment>
<evidence type="ECO:0000256" key="12">
    <source>
        <dbReference type="ARBA" id="ARBA00023242"/>
    </source>
</evidence>
<evidence type="ECO:0000256" key="18">
    <source>
        <dbReference type="ARBA" id="ARBA00049790"/>
    </source>
</evidence>
<comment type="similarity">
    <text evidence="13">Belongs to the methyltransferase superfamily. Trimethylguanosine synthase family.</text>
</comment>
<comment type="catalytic activity">
    <reaction evidence="14">
        <text>a 5'-end (N(2),N(7)-dimethyl 5'-triphosphoguanosine)-ribonucleoside in snoRNA + S-adenosyl-L-methionine = a 5'-end (N(2),N(2),N(7)-trimethyl 5'-triphosphoguanosine)-ribonucleoside in snoRNA + S-adenosyl-L-homocysteine + H(+)</text>
        <dbReference type="Rhea" id="RHEA:78507"/>
        <dbReference type="Rhea" id="RHEA-COMP:19088"/>
        <dbReference type="Rhea" id="RHEA-COMP:19090"/>
        <dbReference type="ChEBI" id="CHEBI:15378"/>
        <dbReference type="ChEBI" id="CHEBI:57856"/>
        <dbReference type="ChEBI" id="CHEBI:59789"/>
        <dbReference type="ChEBI" id="CHEBI:167623"/>
        <dbReference type="ChEBI" id="CHEBI:172880"/>
    </reaction>
    <physiologicalReaction direction="left-to-right" evidence="14">
        <dbReference type="Rhea" id="RHEA:78508"/>
    </physiologicalReaction>
</comment>
<evidence type="ECO:0000256" key="17">
    <source>
        <dbReference type="ARBA" id="ARBA00049075"/>
    </source>
</evidence>
<gene>
    <name evidence="24" type="ORF">CGI_10028194</name>
</gene>
<dbReference type="GO" id="GO:0005730">
    <property type="term" value="C:nucleolus"/>
    <property type="evidence" value="ECO:0007669"/>
    <property type="project" value="UniProtKB-SubCell"/>
</dbReference>
<reference evidence="24" key="1">
    <citation type="journal article" date="2012" name="Nature">
        <title>The oyster genome reveals stress adaptation and complexity of shell formation.</title>
        <authorList>
            <person name="Zhang G."/>
            <person name="Fang X."/>
            <person name="Guo X."/>
            <person name="Li L."/>
            <person name="Luo R."/>
            <person name="Xu F."/>
            <person name="Yang P."/>
            <person name="Zhang L."/>
            <person name="Wang X."/>
            <person name="Qi H."/>
            <person name="Xiong Z."/>
            <person name="Que H."/>
            <person name="Xie Y."/>
            <person name="Holland P.W."/>
            <person name="Paps J."/>
            <person name="Zhu Y."/>
            <person name="Wu F."/>
            <person name="Chen Y."/>
            <person name="Wang J."/>
            <person name="Peng C."/>
            <person name="Meng J."/>
            <person name="Yang L."/>
            <person name="Liu J."/>
            <person name="Wen B."/>
            <person name="Zhang N."/>
            <person name="Huang Z."/>
            <person name="Zhu Q."/>
            <person name="Feng Y."/>
            <person name="Mount A."/>
            <person name="Hedgecock D."/>
            <person name="Xu Z."/>
            <person name="Liu Y."/>
            <person name="Domazet-Loso T."/>
            <person name="Du Y."/>
            <person name="Sun X."/>
            <person name="Zhang S."/>
            <person name="Liu B."/>
            <person name="Cheng P."/>
            <person name="Jiang X."/>
            <person name="Li J."/>
            <person name="Fan D."/>
            <person name="Wang W."/>
            <person name="Fu W."/>
            <person name="Wang T."/>
            <person name="Wang B."/>
            <person name="Zhang J."/>
            <person name="Peng Z."/>
            <person name="Li Y."/>
            <person name="Li N."/>
            <person name="Wang J."/>
            <person name="Chen M."/>
            <person name="He Y."/>
            <person name="Tan F."/>
            <person name="Song X."/>
            <person name="Zheng Q."/>
            <person name="Huang R."/>
            <person name="Yang H."/>
            <person name="Du X."/>
            <person name="Chen L."/>
            <person name="Yang M."/>
            <person name="Gaffney P.M."/>
            <person name="Wang S."/>
            <person name="Luo L."/>
            <person name="She Z."/>
            <person name="Ming Y."/>
            <person name="Huang W."/>
            <person name="Zhang S."/>
            <person name="Huang B."/>
            <person name="Zhang Y."/>
            <person name="Qu T."/>
            <person name="Ni P."/>
            <person name="Miao G."/>
            <person name="Wang J."/>
            <person name="Wang Q."/>
            <person name="Steinberg C.E."/>
            <person name="Wang H."/>
            <person name="Li N."/>
            <person name="Qian L."/>
            <person name="Zhang G."/>
            <person name="Li Y."/>
            <person name="Yang H."/>
            <person name="Liu X."/>
            <person name="Wang J."/>
            <person name="Yin Y."/>
            <person name="Wang J."/>
        </authorList>
    </citation>
    <scope>NUCLEOTIDE SEQUENCE [LARGE SCALE GENOMIC DNA]</scope>
    <source>
        <strain evidence="24">05x7-T-G4-1.051#20</strain>
    </source>
</reference>
<dbReference type="Gene3D" id="3.40.50.150">
    <property type="entry name" value="Vaccinia Virus protein VP39"/>
    <property type="match status" value="1"/>
</dbReference>
<comment type="function">
    <text evidence="19">Catalyzes the 2 serial methylation steps for the conversion of the 7-monomethylguanosine (m(7)G) caps of snRNAs and snoRNAs to a 2,2,7-trimethylguanosine (m(2,2,7)G) cap structure. The enzyme is specific for guanine, and N7 methylation must precede N2 methylation. Hypermethylation of the m7G cap of U snRNAs leads to their concentration in nuclear foci, their colocalization with coilin and the formation of canonical Cajal bodies (CBs). Plays a role in transcriptional regulation.</text>
</comment>
<dbReference type="InterPro" id="IPR019012">
    <property type="entry name" value="RNA_cap_Gua-N2-MeTrfase"/>
</dbReference>
<sequence length="383" mass="43560">MDKGKEPSHFWYDDKGEKLTFTKSKALNKVKRFLEKADDEDRELDQKMEGDPGVCNESVLDINDSDSSSSSDDTSNLQQKLGPHSQKDQEQSEIVDSKLNKNIHSEKEVSVETQCMENETIQITSHKKKKKRNKKKVKMPPEVANSEDLRKYWAQRYRLFSRFDEGIKLDREGWFSVTPEKIAEHIAERCRCDVIVDAFCGVGGNSIQFAFTCERVIAIDIDPDRVAIAKHNARVYGVEDRIEFIIGDYFHVAPKLRADVVFLSPPWGGPEYLGAEVFDLETMIELKSYPIFDVARKITDNIAFFVPRNANVEQLTYLAGPGGNVEIEQNLLNNKLKTITAYYGELVLEGEHVEEAAQNVDNIAEIEETNQSDSTQETGDIEH</sequence>
<dbReference type="FunFam" id="3.40.50.150:FF:000066">
    <property type="entry name" value="Trimethylguanosine synthase 1"/>
    <property type="match status" value="1"/>
</dbReference>
<dbReference type="Pfam" id="PF09445">
    <property type="entry name" value="Methyltransf_15"/>
    <property type="match status" value="1"/>
</dbReference>
<dbReference type="SUPFAM" id="SSF53335">
    <property type="entry name" value="S-adenosyl-L-methionine-dependent methyltransferases"/>
    <property type="match status" value="1"/>
</dbReference>
<feature type="region of interest" description="Disordered" evidence="23">
    <location>
        <begin position="38"/>
        <end position="93"/>
    </location>
</feature>
<dbReference type="InterPro" id="IPR029063">
    <property type="entry name" value="SAM-dependent_MTases_sf"/>
</dbReference>
<dbReference type="GO" id="GO:0005737">
    <property type="term" value="C:cytoplasm"/>
    <property type="evidence" value="ECO:0007669"/>
    <property type="project" value="UniProtKB-SubCell"/>
</dbReference>
<keyword evidence="9" id="KW-0949">S-adenosyl-L-methionine</keyword>
<dbReference type="AlphaFoldDB" id="K1S3L6"/>
<evidence type="ECO:0000256" key="8">
    <source>
        <dbReference type="ARBA" id="ARBA00022679"/>
    </source>
</evidence>
<evidence type="ECO:0000256" key="14">
    <source>
        <dbReference type="ARBA" id="ARBA00047418"/>
    </source>
</evidence>
<dbReference type="FunCoup" id="K1S3L6">
    <property type="interactions" value="523"/>
</dbReference>
<comment type="catalytic activity">
    <reaction evidence="16">
        <text>a 5'-end (N(2),N(7)-dimethyl 5'-triphosphoguanosine)-ribonucleoside in snRNA + S-adenosyl-L-methionine = a 5'-end (N(2),N(2),N(7)-trimethyl 5'-triphosphoguanosine)-ribonucleoside in snRNA + S-adenosyl-L-homocysteine + H(+)</text>
        <dbReference type="Rhea" id="RHEA:78479"/>
        <dbReference type="Rhea" id="RHEA-COMP:19087"/>
        <dbReference type="Rhea" id="RHEA-COMP:19089"/>
        <dbReference type="ChEBI" id="CHEBI:15378"/>
        <dbReference type="ChEBI" id="CHEBI:57856"/>
        <dbReference type="ChEBI" id="CHEBI:59789"/>
        <dbReference type="ChEBI" id="CHEBI:167623"/>
        <dbReference type="ChEBI" id="CHEBI:172880"/>
    </reaction>
    <physiologicalReaction direction="left-to-right" evidence="16">
        <dbReference type="Rhea" id="RHEA:78480"/>
    </physiologicalReaction>
</comment>
<keyword evidence="12" id="KW-0539">Nucleus</keyword>
<keyword evidence="10" id="KW-0805">Transcription regulation</keyword>
<evidence type="ECO:0000256" key="7">
    <source>
        <dbReference type="ARBA" id="ARBA00022603"/>
    </source>
</evidence>
<evidence type="ECO:0000256" key="13">
    <source>
        <dbReference type="ARBA" id="ARBA00025783"/>
    </source>
</evidence>
<evidence type="ECO:0000256" key="20">
    <source>
        <dbReference type="ARBA" id="ARBA00064494"/>
    </source>
</evidence>
<evidence type="ECO:0000256" key="19">
    <source>
        <dbReference type="ARBA" id="ARBA00057179"/>
    </source>
</evidence>
<dbReference type="CDD" id="cd02440">
    <property type="entry name" value="AdoMet_MTases"/>
    <property type="match status" value="1"/>
</dbReference>
<keyword evidence="5" id="KW-0963">Cytoplasm</keyword>
<feature type="compositionally biased region" description="Low complexity" evidence="23">
    <location>
        <begin position="65"/>
        <end position="75"/>
    </location>
</feature>
<evidence type="ECO:0000256" key="4">
    <source>
        <dbReference type="ARBA" id="ARBA00018517"/>
    </source>
</evidence>
<evidence type="ECO:0000256" key="5">
    <source>
        <dbReference type="ARBA" id="ARBA00022490"/>
    </source>
</evidence>
<evidence type="ECO:0000256" key="10">
    <source>
        <dbReference type="ARBA" id="ARBA00023015"/>
    </source>
</evidence>
<evidence type="ECO:0000256" key="16">
    <source>
        <dbReference type="ARBA" id="ARBA00048763"/>
    </source>
</evidence>
<dbReference type="GO" id="GO:0071164">
    <property type="term" value="F:RNA cap trimethylguanosine synthase activity"/>
    <property type="evidence" value="ECO:0007669"/>
    <property type="project" value="TreeGrafter"/>
</dbReference>
<dbReference type="GO" id="GO:0015030">
    <property type="term" value="C:Cajal body"/>
    <property type="evidence" value="ECO:0007669"/>
    <property type="project" value="UniProtKB-SubCell"/>
</dbReference>
<keyword evidence="7" id="KW-0489">Methyltransferase</keyword>
<evidence type="ECO:0000313" key="24">
    <source>
        <dbReference type="EMBL" id="EKC42011.1"/>
    </source>
</evidence>